<dbReference type="AlphaFoldDB" id="A0A3N4KX75"/>
<dbReference type="Proteomes" id="UP000277580">
    <property type="component" value="Unassembled WGS sequence"/>
</dbReference>
<evidence type="ECO:0000256" key="1">
    <source>
        <dbReference type="SAM" id="Phobius"/>
    </source>
</evidence>
<keyword evidence="3" id="KW-1185">Reference proteome</keyword>
<sequence>MLDVWLLYYGFAAAVLMVLGSVICQEEIKSFGDFPDYAMLSGVRLPNVYPEFNIEKALPRPHRPFRWAYHQTMAFWKMEPDWWIELENTYIERIHERRELFALHGKAILDSLPGSEAACKELMEMVLQFLVTRYPQYFCLVSTVSGKAPDLFINKILDKRFRLNEIDPLVVLLENVPEDFAITIPDPESAGQYRLKAGVICSAIGWTLGTKMGMTLAEIHSPVPDYKEKLKLSLDRFFTKLLPSAPIQRASWGFEFGKPLFAPPGDNQELHRLSQDPALTVDEIYLRVDWQTLRRIPLSGAIVFNFKAVFTPATELRDEPGVPQISSKVLREGKKNLMDYKNAWHLEHVLLPMLDRWSEEQVKEGLVEKDWEVTTLEDSPWFKGWREKWKRQQGF</sequence>
<evidence type="ECO:0000313" key="2">
    <source>
        <dbReference type="EMBL" id="RPB10375.1"/>
    </source>
</evidence>
<keyword evidence="1" id="KW-1133">Transmembrane helix</keyword>
<evidence type="ECO:0008006" key="4">
    <source>
        <dbReference type="Google" id="ProtNLM"/>
    </source>
</evidence>
<feature type="transmembrane region" description="Helical" evidence="1">
    <location>
        <begin position="6"/>
        <end position="24"/>
    </location>
</feature>
<dbReference type="OrthoDB" id="5043642at2759"/>
<keyword evidence="1" id="KW-0812">Transmembrane</keyword>
<protein>
    <recommendedName>
        <fullName evidence="4">HRQ family protein</fullName>
    </recommendedName>
</protein>
<accession>A0A3N4KX75</accession>
<gene>
    <name evidence="2" type="ORF">P167DRAFT_554446</name>
</gene>
<dbReference type="EMBL" id="ML119143">
    <property type="protein sequence ID" value="RPB10375.1"/>
    <property type="molecule type" value="Genomic_DNA"/>
</dbReference>
<proteinExistence type="predicted"/>
<reference evidence="2 3" key="1">
    <citation type="journal article" date="2018" name="Nat. Ecol. Evol.">
        <title>Pezizomycetes genomes reveal the molecular basis of ectomycorrhizal truffle lifestyle.</title>
        <authorList>
            <person name="Murat C."/>
            <person name="Payen T."/>
            <person name="Noel B."/>
            <person name="Kuo A."/>
            <person name="Morin E."/>
            <person name="Chen J."/>
            <person name="Kohler A."/>
            <person name="Krizsan K."/>
            <person name="Balestrini R."/>
            <person name="Da Silva C."/>
            <person name="Montanini B."/>
            <person name="Hainaut M."/>
            <person name="Levati E."/>
            <person name="Barry K.W."/>
            <person name="Belfiori B."/>
            <person name="Cichocki N."/>
            <person name="Clum A."/>
            <person name="Dockter R.B."/>
            <person name="Fauchery L."/>
            <person name="Guy J."/>
            <person name="Iotti M."/>
            <person name="Le Tacon F."/>
            <person name="Lindquist E.A."/>
            <person name="Lipzen A."/>
            <person name="Malagnac F."/>
            <person name="Mello A."/>
            <person name="Molinier V."/>
            <person name="Miyauchi S."/>
            <person name="Poulain J."/>
            <person name="Riccioni C."/>
            <person name="Rubini A."/>
            <person name="Sitrit Y."/>
            <person name="Splivallo R."/>
            <person name="Traeger S."/>
            <person name="Wang M."/>
            <person name="Zifcakova L."/>
            <person name="Wipf D."/>
            <person name="Zambonelli A."/>
            <person name="Paolocci F."/>
            <person name="Nowrousian M."/>
            <person name="Ottonello S."/>
            <person name="Baldrian P."/>
            <person name="Spatafora J.W."/>
            <person name="Henrissat B."/>
            <person name="Nagy L.G."/>
            <person name="Aury J.M."/>
            <person name="Wincker P."/>
            <person name="Grigoriev I.V."/>
            <person name="Bonfante P."/>
            <person name="Martin F.M."/>
        </authorList>
    </citation>
    <scope>NUCLEOTIDE SEQUENCE [LARGE SCALE GENOMIC DNA]</scope>
    <source>
        <strain evidence="2 3">CCBAS932</strain>
    </source>
</reference>
<evidence type="ECO:0000313" key="3">
    <source>
        <dbReference type="Proteomes" id="UP000277580"/>
    </source>
</evidence>
<keyword evidence="1" id="KW-0472">Membrane</keyword>
<name>A0A3N4KX75_9PEZI</name>
<organism evidence="2 3">
    <name type="scientific">Morchella conica CCBAS932</name>
    <dbReference type="NCBI Taxonomy" id="1392247"/>
    <lineage>
        <taxon>Eukaryota</taxon>
        <taxon>Fungi</taxon>
        <taxon>Dikarya</taxon>
        <taxon>Ascomycota</taxon>
        <taxon>Pezizomycotina</taxon>
        <taxon>Pezizomycetes</taxon>
        <taxon>Pezizales</taxon>
        <taxon>Morchellaceae</taxon>
        <taxon>Morchella</taxon>
    </lineage>
</organism>
<dbReference type="InterPro" id="IPR021848">
    <property type="entry name" value="HODM_asu-like"/>
</dbReference>
<dbReference type="Pfam" id="PF11927">
    <property type="entry name" value="HODM_asu-like"/>
    <property type="match status" value="1"/>
</dbReference>
<dbReference type="InParanoid" id="A0A3N4KX75"/>
<dbReference type="STRING" id="1392247.A0A3N4KX75"/>